<reference evidence="1" key="1">
    <citation type="journal article" date="2018" name="Genome Biol.">
        <title>SKESA: strategic k-mer extension for scrupulous assemblies.</title>
        <authorList>
            <person name="Souvorov A."/>
            <person name="Agarwala R."/>
            <person name="Lipman D.J."/>
        </authorList>
    </citation>
    <scope>NUCLEOTIDE SEQUENCE</scope>
    <source>
        <strain evidence="1">EC00677</strain>
    </source>
</reference>
<gene>
    <name evidence="1" type="ORF">HL629_25855</name>
</gene>
<evidence type="ECO:0000313" key="1">
    <source>
        <dbReference type="EMBL" id="HAJ1193074.1"/>
    </source>
</evidence>
<proteinExistence type="predicted"/>
<name>A0A7A6W0M6_ECOLX</name>
<reference evidence="1" key="2">
    <citation type="submission" date="2019-09" db="EMBL/GenBank/DDBJ databases">
        <authorList>
            <consortium name="NCBI Pathogen Detection Project"/>
        </authorList>
    </citation>
    <scope>NUCLEOTIDE SEQUENCE</scope>
    <source>
        <strain evidence="1">EC00677</strain>
    </source>
</reference>
<accession>A0A7A6W0M6</accession>
<comment type="caution">
    <text evidence="1">The sequence shown here is derived from an EMBL/GenBank/DDBJ whole genome shotgun (WGS) entry which is preliminary data.</text>
</comment>
<organism evidence="1">
    <name type="scientific">Escherichia coli</name>
    <dbReference type="NCBI Taxonomy" id="562"/>
    <lineage>
        <taxon>Bacteria</taxon>
        <taxon>Pseudomonadati</taxon>
        <taxon>Pseudomonadota</taxon>
        <taxon>Gammaproteobacteria</taxon>
        <taxon>Enterobacterales</taxon>
        <taxon>Enterobacteriaceae</taxon>
        <taxon>Escherichia</taxon>
    </lineage>
</organism>
<dbReference type="EMBL" id="DABHBG010000071">
    <property type="protein sequence ID" value="HAJ1193074.1"/>
    <property type="molecule type" value="Genomic_DNA"/>
</dbReference>
<dbReference type="AlphaFoldDB" id="A0A7A6W0M6"/>
<protein>
    <submittedName>
        <fullName evidence="1">Uncharacterized protein</fullName>
    </submittedName>
</protein>
<sequence length="68" mass="7971">MLLVFYSGLILFCRLKDRLNQCLQHKKLNLTYCVKSISGPEAYIQGPDRRGETWRIMKSSVGQEMRFC</sequence>